<protein>
    <recommendedName>
        <fullName evidence="3">N-acetyltransferase domain-containing protein</fullName>
    </recommendedName>
</protein>
<dbReference type="EMBL" id="JAAQHG020000007">
    <property type="protein sequence ID" value="KAL1588357.1"/>
    <property type="molecule type" value="Genomic_DNA"/>
</dbReference>
<sequence>MPAPHHTLRPATTASADHLRLLSFTDSQLPHLPPAQWGTEPQLPSPAQRAKYAALVARAERSLAWGAPGWARAYVLEAASGRAVAMMVLEARGAEYAEGVLGREGFVYVRLVVRDRGAGEEGRGSGRVLVGVAEGVAREVGVRRVCLDAWRGGGGGLVGYYEGLGFRSLGDVEDESGWAATVLEKRVD</sequence>
<name>A0AB34KTR8_9PEZI</name>
<dbReference type="Proteomes" id="UP000803884">
    <property type="component" value="Unassembled WGS sequence"/>
</dbReference>
<proteinExistence type="predicted"/>
<evidence type="ECO:0008006" key="3">
    <source>
        <dbReference type="Google" id="ProtNLM"/>
    </source>
</evidence>
<dbReference type="InterPro" id="IPR016181">
    <property type="entry name" value="Acyl_CoA_acyltransferase"/>
</dbReference>
<keyword evidence="2" id="KW-1185">Reference proteome</keyword>
<dbReference type="RefSeq" id="XP_069231462.1">
    <property type="nucleotide sequence ID" value="XM_069371487.1"/>
</dbReference>
<dbReference type="AlphaFoldDB" id="A0AB34KTR8"/>
<dbReference type="GeneID" id="96004325"/>
<evidence type="ECO:0000313" key="2">
    <source>
        <dbReference type="Proteomes" id="UP000803884"/>
    </source>
</evidence>
<dbReference type="Gene3D" id="3.40.630.30">
    <property type="match status" value="1"/>
</dbReference>
<organism evidence="1 2">
    <name type="scientific">Cladosporium halotolerans</name>
    <dbReference type="NCBI Taxonomy" id="1052096"/>
    <lineage>
        <taxon>Eukaryota</taxon>
        <taxon>Fungi</taxon>
        <taxon>Dikarya</taxon>
        <taxon>Ascomycota</taxon>
        <taxon>Pezizomycotina</taxon>
        <taxon>Dothideomycetes</taxon>
        <taxon>Dothideomycetidae</taxon>
        <taxon>Cladosporiales</taxon>
        <taxon>Cladosporiaceae</taxon>
        <taxon>Cladosporium</taxon>
    </lineage>
</organism>
<evidence type="ECO:0000313" key="1">
    <source>
        <dbReference type="EMBL" id="KAL1588357.1"/>
    </source>
</evidence>
<dbReference type="SUPFAM" id="SSF55729">
    <property type="entry name" value="Acyl-CoA N-acyltransferases (Nat)"/>
    <property type="match status" value="1"/>
</dbReference>
<reference evidence="1 2" key="1">
    <citation type="journal article" date="2020" name="Microbiol. Resour. Announc.">
        <title>Draft Genome Sequence of a Cladosporium Species Isolated from the Mesophotic Ascidian Didemnum maculosum.</title>
        <authorList>
            <person name="Gioti A."/>
            <person name="Siaperas R."/>
            <person name="Nikolaivits E."/>
            <person name="Le Goff G."/>
            <person name="Ouazzani J."/>
            <person name="Kotoulas G."/>
            <person name="Topakas E."/>
        </authorList>
    </citation>
    <scope>NUCLEOTIDE SEQUENCE [LARGE SCALE GENOMIC DNA]</scope>
    <source>
        <strain evidence="1 2">TM138-S3</strain>
    </source>
</reference>
<comment type="caution">
    <text evidence="1">The sequence shown here is derived from an EMBL/GenBank/DDBJ whole genome shotgun (WGS) entry which is preliminary data.</text>
</comment>
<accession>A0AB34KTR8</accession>
<gene>
    <name evidence="1" type="ORF">WHR41_02881</name>
</gene>